<keyword evidence="1" id="KW-0812">Transmembrane</keyword>
<dbReference type="PANTHER" id="PTHR11161">
    <property type="entry name" value="O-ACYLTRANSFERASE"/>
    <property type="match status" value="1"/>
</dbReference>
<keyword evidence="3" id="KW-1185">Reference proteome</keyword>
<dbReference type="Pfam" id="PF01757">
    <property type="entry name" value="Acyl_transf_3"/>
    <property type="match status" value="1"/>
</dbReference>
<dbReference type="Proteomes" id="UP000887540">
    <property type="component" value="Unplaced"/>
</dbReference>
<protein>
    <submittedName>
        <fullName evidence="4">Nose resistant to fluoxetine protein 6-like</fullName>
    </submittedName>
</protein>
<feature type="transmembrane region" description="Helical" evidence="1">
    <location>
        <begin position="59"/>
        <end position="85"/>
    </location>
</feature>
<feature type="domain" description="Acyltransferase 3" evidence="2">
    <location>
        <begin position="14"/>
        <end position="198"/>
    </location>
</feature>
<feature type="transmembrane region" description="Helical" evidence="1">
    <location>
        <begin position="141"/>
        <end position="164"/>
    </location>
</feature>
<evidence type="ECO:0000313" key="3">
    <source>
        <dbReference type="Proteomes" id="UP000887540"/>
    </source>
</evidence>
<proteinExistence type="predicted"/>
<feature type="transmembrane region" description="Helical" evidence="1">
    <location>
        <begin position="33"/>
        <end position="52"/>
    </location>
</feature>
<keyword evidence="1" id="KW-1133">Transmembrane helix</keyword>
<accession>A0A914DQP3</accession>
<dbReference type="InterPro" id="IPR052728">
    <property type="entry name" value="O2_lipid_transport_reg"/>
</dbReference>
<evidence type="ECO:0000256" key="1">
    <source>
        <dbReference type="SAM" id="Phobius"/>
    </source>
</evidence>
<organism evidence="3 4">
    <name type="scientific">Acrobeloides nanus</name>
    <dbReference type="NCBI Taxonomy" id="290746"/>
    <lineage>
        <taxon>Eukaryota</taxon>
        <taxon>Metazoa</taxon>
        <taxon>Ecdysozoa</taxon>
        <taxon>Nematoda</taxon>
        <taxon>Chromadorea</taxon>
        <taxon>Rhabditida</taxon>
        <taxon>Tylenchina</taxon>
        <taxon>Cephalobomorpha</taxon>
        <taxon>Cephaloboidea</taxon>
        <taxon>Cephalobidae</taxon>
        <taxon>Acrobeloides</taxon>
    </lineage>
</organism>
<dbReference type="PANTHER" id="PTHR11161:SF55">
    <property type="entry name" value="NOSE RESISTANT-TO-FLUOXETINE PROTEIN N-TERMINAL DOMAIN-CONTAINING PROTEIN"/>
    <property type="match status" value="1"/>
</dbReference>
<feature type="transmembrane region" description="Helical" evidence="1">
    <location>
        <begin position="105"/>
        <end position="129"/>
    </location>
</feature>
<name>A0A914DQP3_9BILA</name>
<evidence type="ECO:0000313" key="4">
    <source>
        <dbReference type="WBParaSite" id="ACRNAN_scaffold3447.g17151.t1"/>
    </source>
</evidence>
<dbReference type="GO" id="GO:0016747">
    <property type="term" value="F:acyltransferase activity, transferring groups other than amino-acyl groups"/>
    <property type="evidence" value="ECO:0007669"/>
    <property type="project" value="InterPro"/>
</dbReference>
<keyword evidence="1" id="KW-0472">Membrane</keyword>
<dbReference type="AlphaFoldDB" id="A0A914DQP3"/>
<evidence type="ECO:0000259" key="2">
    <source>
        <dbReference type="Pfam" id="PF01757"/>
    </source>
</evidence>
<dbReference type="WBParaSite" id="ACRNAN_scaffold3447.g17151.t1">
    <property type="protein sequence ID" value="ACRNAN_scaffold3447.g17151.t1"/>
    <property type="gene ID" value="ACRNAN_scaffold3447.g17151"/>
</dbReference>
<dbReference type="InterPro" id="IPR002656">
    <property type="entry name" value="Acyl_transf_3_dom"/>
</dbReference>
<reference evidence="4" key="1">
    <citation type="submission" date="2022-11" db="UniProtKB">
        <authorList>
            <consortium name="WormBaseParasite"/>
        </authorList>
    </citation>
    <scope>IDENTIFICATION</scope>
</reference>
<feature type="transmembrane region" description="Helical" evidence="1">
    <location>
        <begin position="184"/>
        <end position="204"/>
    </location>
</feature>
<sequence length="239" mass="27674">MFSQQEDPCVKNFWVNLLYLNNYVHWKTECYGVSWYLATDMQMFAFTPLLLIPLALNKFVGLAVAGALFILSSAANIFTIYHYHYGPTYQSVGWVDPEEKHPEQYAVWIYAAPYIRCQVYIMGLLVGYFMQMTPKLKINKILNIVFWALSTSSMLFVVLCLYRYNNNHELSLFGRAMYSAFSKPIWAIGLSWIVVSCYYGYGGITVRRTKTEKMSQNGKNTQDAWEAEEQAIQKSLDKL</sequence>